<dbReference type="PROSITE" id="PS51202">
    <property type="entry name" value="RCK_C"/>
    <property type="match status" value="1"/>
</dbReference>
<reference evidence="1" key="1">
    <citation type="submission" date="2010-02" db="EMBL/GenBank/DDBJ databases">
        <title>Complete sequence of Aciduliprofundum boonei T469.</title>
        <authorList>
            <consortium name="US DOE Joint Genome Institute"/>
            <person name="Lucas S."/>
            <person name="Copeland A."/>
            <person name="Lapidus A."/>
            <person name="Cheng J.-F."/>
            <person name="Bruce D."/>
            <person name="Goodwin L."/>
            <person name="Pitluck S."/>
            <person name="Saunders E."/>
            <person name="Detter J.C."/>
            <person name="Han C."/>
            <person name="Tapia R."/>
            <person name="Land M."/>
            <person name="Hauser L."/>
            <person name="Kyrpides N."/>
            <person name="Mikhailova N."/>
            <person name="Flores G."/>
            <person name="Reysenbach A.-L."/>
            <person name="Woyke T."/>
        </authorList>
    </citation>
    <scope>NUCLEOTIDE SEQUENCE</scope>
    <source>
        <strain evidence="1">T469</strain>
    </source>
</reference>
<dbReference type="EMBL" id="CP001941">
    <property type="protein sequence ID" value="ADD08514.1"/>
    <property type="molecule type" value="Genomic_DNA"/>
</dbReference>
<dbReference type="STRING" id="439481.Aboo_0703"/>
<dbReference type="InterPro" id="IPR006037">
    <property type="entry name" value="RCK_C"/>
</dbReference>
<dbReference type="SUPFAM" id="SSF116726">
    <property type="entry name" value="TrkA C-terminal domain-like"/>
    <property type="match status" value="1"/>
</dbReference>
<dbReference type="Pfam" id="PF02080">
    <property type="entry name" value="TrkA_C"/>
    <property type="match status" value="1"/>
</dbReference>
<dbReference type="OrthoDB" id="27588at2157"/>
<protein>
    <submittedName>
        <fullName evidence="1">TrkA-C domain protein</fullName>
    </submittedName>
</protein>
<dbReference type="GO" id="GO:0006813">
    <property type="term" value="P:potassium ion transport"/>
    <property type="evidence" value="ECO:0007669"/>
    <property type="project" value="InterPro"/>
</dbReference>
<dbReference type="KEGG" id="abi:Aboo_0703"/>
<proteinExistence type="predicted"/>
<dbReference type="Proteomes" id="UP000001400">
    <property type="component" value="Chromosome"/>
</dbReference>
<dbReference type="RefSeq" id="WP_008082500.1">
    <property type="nucleotide sequence ID" value="NC_013926.1"/>
</dbReference>
<dbReference type="HOGENOM" id="CLU_088248_0_0_2"/>
<evidence type="ECO:0000313" key="1">
    <source>
        <dbReference type="EMBL" id="ADD08514.1"/>
    </source>
</evidence>
<keyword evidence="2" id="KW-1185">Reference proteome</keyword>
<sequence>MIALISLLLVILFSVIFVRIGAVALEMTGLSREVAAFQAQSAYTGVGFTTSESEYVVSHPVKRKIIRTLMFVGSAGIASAIAMLFLSFVGKTEKESLDSLIYLGIGLILLYFFARSKFIDRGLRYIIKKSLRKFTKLHVYDYELLLGLSKGYSIGQFKVRRNSWLANRKLESLKLKEEGILVLGIHRKSGEREIFIGAPKGEVTINPGDVLVCYGPDEGIKRLSHRIKGKKGDKEHREAVKMEKLRQMEEKMEISK</sequence>
<dbReference type="InterPro" id="IPR036721">
    <property type="entry name" value="RCK_C_sf"/>
</dbReference>
<dbReference type="GeneID" id="8827649"/>
<dbReference type="AlphaFoldDB" id="B5I9L5"/>
<evidence type="ECO:0000313" key="2">
    <source>
        <dbReference type="Proteomes" id="UP000001400"/>
    </source>
</evidence>
<dbReference type="Gene3D" id="3.30.70.1450">
    <property type="entry name" value="Regulator of K+ conductance, C-terminal domain"/>
    <property type="match status" value="1"/>
</dbReference>
<dbReference type="eggNOG" id="arCOG05758">
    <property type="taxonomic scope" value="Archaea"/>
</dbReference>
<gene>
    <name evidence="1" type="ordered locus">Aboo_0703</name>
</gene>
<dbReference type="GO" id="GO:0008324">
    <property type="term" value="F:monoatomic cation transmembrane transporter activity"/>
    <property type="evidence" value="ECO:0007669"/>
    <property type="project" value="InterPro"/>
</dbReference>
<name>B5I9L5_ACIB4</name>
<organism evidence="1 2">
    <name type="scientific">Aciduliprofundum boonei (strain DSM 19572 / T469)</name>
    <dbReference type="NCBI Taxonomy" id="439481"/>
    <lineage>
        <taxon>Archaea</taxon>
        <taxon>Methanobacteriati</taxon>
        <taxon>Thermoplasmatota</taxon>
        <taxon>DHVE2 group</taxon>
        <taxon>Candidatus Aciduliprofundum</taxon>
    </lineage>
</organism>
<accession>B5I9L5</accession>